<gene>
    <name evidence="6" type="ORF">Pph01_28320</name>
</gene>
<keyword evidence="2 4" id="KW-0238">DNA-binding</keyword>
<dbReference type="InterPro" id="IPR050109">
    <property type="entry name" value="HTH-type_TetR-like_transc_reg"/>
</dbReference>
<dbReference type="AlphaFoldDB" id="A0A8J3U8A0"/>
<accession>A0A8J3U8A0</accession>
<dbReference type="PROSITE" id="PS50977">
    <property type="entry name" value="HTH_TETR_2"/>
    <property type="match status" value="1"/>
</dbReference>
<dbReference type="Gene3D" id="1.10.357.10">
    <property type="entry name" value="Tetracycline Repressor, domain 2"/>
    <property type="match status" value="1"/>
</dbReference>
<comment type="caution">
    <text evidence="6">The sequence shown here is derived from an EMBL/GenBank/DDBJ whole genome shotgun (WGS) entry which is preliminary data.</text>
</comment>
<dbReference type="Proteomes" id="UP000622547">
    <property type="component" value="Unassembled WGS sequence"/>
</dbReference>
<feature type="DNA-binding region" description="H-T-H motif" evidence="4">
    <location>
        <begin position="37"/>
        <end position="56"/>
    </location>
</feature>
<evidence type="ECO:0000259" key="5">
    <source>
        <dbReference type="PROSITE" id="PS50977"/>
    </source>
</evidence>
<evidence type="ECO:0000313" key="6">
    <source>
        <dbReference type="EMBL" id="GII37829.1"/>
    </source>
</evidence>
<keyword evidence="3" id="KW-0804">Transcription</keyword>
<sequence>MESVVQRRRERARQLKRRAIADAAVQLALKEGLDAATIEAISESADISPRTFFNYFSTKEDALAMGPSVAVDELVAFVAARPPEEPAARTMRALAKHVADSFVPSQDQIALWRRYPQLLARAQSGQKDELFLAVMTAVADREHRDLTADVYPSVLVTTTFATIQWAVRASWVPEIGKTVDELLDAAFDLLERGL</sequence>
<dbReference type="PANTHER" id="PTHR30055">
    <property type="entry name" value="HTH-TYPE TRANSCRIPTIONAL REGULATOR RUTR"/>
    <property type="match status" value="1"/>
</dbReference>
<dbReference type="InterPro" id="IPR023772">
    <property type="entry name" value="DNA-bd_HTH_TetR-type_CS"/>
</dbReference>
<keyword evidence="7" id="KW-1185">Reference proteome</keyword>
<dbReference type="Pfam" id="PF17754">
    <property type="entry name" value="TetR_C_14"/>
    <property type="match status" value="1"/>
</dbReference>
<proteinExistence type="predicted"/>
<dbReference type="Gene3D" id="1.10.10.60">
    <property type="entry name" value="Homeodomain-like"/>
    <property type="match status" value="1"/>
</dbReference>
<dbReference type="InterPro" id="IPR001647">
    <property type="entry name" value="HTH_TetR"/>
</dbReference>
<dbReference type="Pfam" id="PF00440">
    <property type="entry name" value="TetR_N"/>
    <property type="match status" value="1"/>
</dbReference>
<dbReference type="PANTHER" id="PTHR30055:SF238">
    <property type="entry name" value="MYCOFACTOCIN BIOSYNTHESIS TRANSCRIPTIONAL REGULATOR MFTR-RELATED"/>
    <property type="match status" value="1"/>
</dbReference>
<feature type="domain" description="HTH tetR-type" evidence="5">
    <location>
        <begin position="14"/>
        <end position="74"/>
    </location>
</feature>
<dbReference type="GO" id="GO:0000976">
    <property type="term" value="F:transcription cis-regulatory region binding"/>
    <property type="evidence" value="ECO:0007669"/>
    <property type="project" value="TreeGrafter"/>
</dbReference>
<dbReference type="EMBL" id="BOOP01000010">
    <property type="protein sequence ID" value="GII37829.1"/>
    <property type="molecule type" value="Genomic_DNA"/>
</dbReference>
<evidence type="ECO:0000256" key="3">
    <source>
        <dbReference type="ARBA" id="ARBA00023163"/>
    </source>
</evidence>
<name>A0A8J3U8A0_9ACTN</name>
<dbReference type="RefSeq" id="WP_204073518.1">
    <property type="nucleotide sequence ID" value="NZ_BAABHI010000013.1"/>
</dbReference>
<dbReference type="InterPro" id="IPR009057">
    <property type="entry name" value="Homeodomain-like_sf"/>
</dbReference>
<evidence type="ECO:0000256" key="1">
    <source>
        <dbReference type="ARBA" id="ARBA00023015"/>
    </source>
</evidence>
<dbReference type="SUPFAM" id="SSF46689">
    <property type="entry name" value="Homeodomain-like"/>
    <property type="match status" value="1"/>
</dbReference>
<evidence type="ECO:0000256" key="4">
    <source>
        <dbReference type="PROSITE-ProRule" id="PRU00335"/>
    </source>
</evidence>
<dbReference type="PROSITE" id="PS01081">
    <property type="entry name" value="HTH_TETR_1"/>
    <property type="match status" value="1"/>
</dbReference>
<evidence type="ECO:0000313" key="7">
    <source>
        <dbReference type="Proteomes" id="UP000622547"/>
    </source>
</evidence>
<reference evidence="6 7" key="1">
    <citation type="submission" date="2021-01" db="EMBL/GenBank/DDBJ databases">
        <title>Whole genome shotgun sequence of Planotetraspora phitsanulokensis NBRC 104273.</title>
        <authorList>
            <person name="Komaki H."/>
            <person name="Tamura T."/>
        </authorList>
    </citation>
    <scope>NUCLEOTIDE SEQUENCE [LARGE SCALE GENOMIC DNA]</scope>
    <source>
        <strain evidence="6 7">NBRC 104273</strain>
    </source>
</reference>
<dbReference type="GO" id="GO:0003700">
    <property type="term" value="F:DNA-binding transcription factor activity"/>
    <property type="evidence" value="ECO:0007669"/>
    <property type="project" value="TreeGrafter"/>
</dbReference>
<protein>
    <submittedName>
        <fullName evidence="6">TetR family transcriptional regulator</fullName>
    </submittedName>
</protein>
<organism evidence="6 7">
    <name type="scientific">Planotetraspora phitsanulokensis</name>
    <dbReference type="NCBI Taxonomy" id="575192"/>
    <lineage>
        <taxon>Bacteria</taxon>
        <taxon>Bacillati</taxon>
        <taxon>Actinomycetota</taxon>
        <taxon>Actinomycetes</taxon>
        <taxon>Streptosporangiales</taxon>
        <taxon>Streptosporangiaceae</taxon>
        <taxon>Planotetraspora</taxon>
    </lineage>
</organism>
<evidence type="ECO:0000256" key="2">
    <source>
        <dbReference type="ARBA" id="ARBA00023125"/>
    </source>
</evidence>
<dbReference type="InterPro" id="IPR041347">
    <property type="entry name" value="MftR_C"/>
</dbReference>
<keyword evidence="1" id="KW-0805">Transcription regulation</keyword>